<dbReference type="InterPro" id="IPR027417">
    <property type="entry name" value="P-loop_NTPase"/>
</dbReference>
<dbReference type="SUPFAM" id="SSF52540">
    <property type="entry name" value="P-loop containing nucleoside triphosphate hydrolases"/>
    <property type="match status" value="3"/>
</dbReference>
<accession>A0A1G7Y1D2</accession>
<dbReference type="Gene3D" id="3.40.50.300">
    <property type="entry name" value="P-loop containing nucleotide triphosphate hydrolases"/>
    <property type="match status" value="2"/>
</dbReference>
<evidence type="ECO:0000313" key="4">
    <source>
        <dbReference type="Proteomes" id="UP000826616"/>
    </source>
</evidence>
<dbReference type="EMBL" id="FNDE01000005">
    <property type="protein sequence ID" value="SDG89750.1"/>
    <property type="molecule type" value="Genomic_DNA"/>
</dbReference>
<reference evidence="2 3" key="1">
    <citation type="submission" date="2016-10" db="EMBL/GenBank/DDBJ databases">
        <authorList>
            <person name="de Groot N.N."/>
        </authorList>
    </citation>
    <scope>NUCLEOTIDE SEQUENCE [LARGE SCALE GENOMIC DNA]</scope>
    <source>
        <strain evidence="2 3">L 420-91</strain>
    </source>
</reference>
<dbReference type="OrthoDB" id="9781752at2"/>
<evidence type="ECO:0000313" key="1">
    <source>
        <dbReference type="EMBL" id="QYY41297.1"/>
    </source>
</evidence>
<dbReference type="GeneID" id="97141711"/>
<evidence type="ECO:0000313" key="3">
    <source>
        <dbReference type="Proteomes" id="UP000198956"/>
    </source>
</evidence>
<name>A0A1G7Y1D2_ANETH</name>
<reference evidence="1 4" key="2">
    <citation type="submission" date="2021-08" db="EMBL/GenBank/DDBJ databases">
        <title>Complete genome sequence of the strain Aneurinibacillus thermoaerophilus CCM 8960.</title>
        <authorList>
            <person name="Musilova J."/>
            <person name="Kourilova X."/>
            <person name="Pernicova I."/>
            <person name="Bezdicek M."/>
            <person name="Lengerova M."/>
            <person name="Obruca S."/>
            <person name="Sedlar K."/>
        </authorList>
    </citation>
    <scope>NUCLEOTIDE SEQUENCE [LARGE SCALE GENOMIC DNA]</scope>
    <source>
        <strain evidence="1 4">CCM 8960</strain>
    </source>
</reference>
<evidence type="ECO:0000313" key="2">
    <source>
        <dbReference type="EMBL" id="SDG89750.1"/>
    </source>
</evidence>
<dbReference type="Proteomes" id="UP000198956">
    <property type="component" value="Unassembled WGS sequence"/>
</dbReference>
<organism evidence="2 3">
    <name type="scientific">Aneurinibacillus thermoaerophilus</name>
    <dbReference type="NCBI Taxonomy" id="143495"/>
    <lineage>
        <taxon>Bacteria</taxon>
        <taxon>Bacillati</taxon>
        <taxon>Bacillota</taxon>
        <taxon>Bacilli</taxon>
        <taxon>Bacillales</taxon>
        <taxon>Paenibacillaceae</taxon>
        <taxon>Aneurinibacillus group</taxon>
        <taxon>Aneurinibacillus</taxon>
    </lineage>
</organism>
<dbReference type="Proteomes" id="UP000826616">
    <property type="component" value="Chromosome"/>
</dbReference>
<sequence length="367" mass="40893">MGKVRNIYAAGNTARGYYHFYESVLQNLERLFILQGGPGTGKSSLIKAIGEEMMERGYEIEWIHCPSDNHSVDGVIIAGLKVGIVDGTAPRVIKSNAPGAVEEYVDIGTAWDVSYLRAHKVNIMQLNDAVGRAFQKAYDAFAQALRIHDEWERFYIENMNVVEANKVTDEVIERIIGEQVLPKAATVRRMFLGAATPEGPVDHIQNLTEDIAKRYFIKGRPGSGKSTMLKKLAAVAEQRGYNVEIYHCGLDPHSLDMVIIPEKSIAIFDSTAPHEHFPTRDSDEIIDMYTRLIAPGTDEKYAAELQEIKAKYSAVMKEGTAYLAEAKAIHDERKNIYAEATDFGKVKVIQSNILSKIDSLIISVENQ</sequence>
<protein>
    <submittedName>
        <fullName evidence="1">PRK06851 family protein</fullName>
    </submittedName>
</protein>
<dbReference type="EMBL" id="CP080764">
    <property type="protein sequence ID" value="QYY41297.1"/>
    <property type="molecule type" value="Genomic_DNA"/>
</dbReference>
<gene>
    <name evidence="1" type="ORF">K3F53_10055</name>
    <name evidence="2" type="ORF">SAMN04489735_100545</name>
</gene>
<dbReference type="AlphaFoldDB" id="A0A1G7Y1D2"/>
<keyword evidence="4" id="KW-1185">Reference proteome</keyword>
<dbReference type="RefSeq" id="WP_057898722.1">
    <property type="nucleotide sequence ID" value="NZ_CP080764.1"/>
</dbReference>
<proteinExistence type="predicted"/>